<reference evidence="2" key="1">
    <citation type="submission" date="2021-02" db="EMBL/GenBank/DDBJ databases">
        <authorList>
            <person name="Nowell W R."/>
        </authorList>
    </citation>
    <scope>NUCLEOTIDE SEQUENCE</scope>
</reference>
<proteinExistence type="predicted"/>
<feature type="compositionally biased region" description="Polar residues" evidence="1">
    <location>
        <begin position="56"/>
        <end position="65"/>
    </location>
</feature>
<organism evidence="2 3">
    <name type="scientific">Rotaria socialis</name>
    <dbReference type="NCBI Taxonomy" id="392032"/>
    <lineage>
        <taxon>Eukaryota</taxon>
        <taxon>Metazoa</taxon>
        <taxon>Spiralia</taxon>
        <taxon>Gnathifera</taxon>
        <taxon>Rotifera</taxon>
        <taxon>Eurotatoria</taxon>
        <taxon>Bdelloidea</taxon>
        <taxon>Philodinida</taxon>
        <taxon>Philodinidae</taxon>
        <taxon>Rotaria</taxon>
    </lineage>
</organism>
<gene>
    <name evidence="2" type="ORF">TSG867_LOCUS33790</name>
</gene>
<evidence type="ECO:0000256" key="1">
    <source>
        <dbReference type="SAM" id="MobiDB-lite"/>
    </source>
</evidence>
<dbReference type="EMBL" id="CAJOBQ010012153">
    <property type="protein sequence ID" value="CAF4712745.1"/>
    <property type="molecule type" value="Genomic_DNA"/>
</dbReference>
<comment type="caution">
    <text evidence="2">The sequence shown here is derived from an EMBL/GenBank/DDBJ whole genome shotgun (WGS) entry which is preliminary data.</text>
</comment>
<evidence type="ECO:0000313" key="3">
    <source>
        <dbReference type="Proteomes" id="UP000663862"/>
    </source>
</evidence>
<dbReference type="AlphaFoldDB" id="A0A821J588"/>
<protein>
    <submittedName>
        <fullName evidence="2">Uncharacterized protein</fullName>
    </submittedName>
</protein>
<feature type="compositionally biased region" description="Basic and acidic residues" evidence="1">
    <location>
        <begin position="66"/>
        <end position="75"/>
    </location>
</feature>
<feature type="non-terminal residue" evidence="2">
    <location>
        <position position="130"/>
    </location>
</feature>
<feature type="region of interest" description="Disordered" evidence="1">
    <location>
        <begin position="1"/>
        <end position="76"/>
    </location>
</feature>
<name>A0A821J588_9BILA</name>
<evidence type="ECO:0000313" key="2">
    <source>
        <dbReference type="EMBL" id="CAF4712745.1"/>
    </source>
</evidence>
<dbReference type="Proteomes" id="UP000663862">
    <property type="component" value="Unassembled WGS sequence"/>
</dbReference>
<feature type="non-terminal residue" evidence="2">
    <location>
        <position position="1"/>
    </location>
</feature>
<sequence length="130" mass="14490">EVFDEWLPEATPGRKRKLGQRRDDPPTPPSPRQPPPVVPRKALPPRDSNAALIGGSVNSSPFSNEKQTKNKKEHSFNALLPIEKVNEKKQQEMRPVEKTITKENSIIISPIHSFTPEPMVGSPSVVPKND</sequence>
<feature type="compositionally biased region" description="Pro residues" evidence="1">
    <location>
        <begin position="26"/>
        <end position="38"/>
    </location>
</feature>
<accession>A0A821J588</accession>